<reference evidence="7" key="1">
    <citation type="submission" date="2020-06" db="EMBL/GenBank/DDBJ databases">
        <title>Insight into the genomes of haloalkaliphilic bacilli from Kenyan soda lakes.</title>
        <authorList>
            <person name="Mwirichia R."/>
            <person name="Villamizar G.C."/>
            <person name="Poehlein A."/>
            <person name="Mugweru J."/>
            <person name="Kipnyargis A."/>
            <person name="Kiplimo D."/>
            <person name="Orwa P."/>
            <person name="Daniel R."/>
        </authorList>
    </citation>
    <scope>NUCLEOTIDE SEQUENCE</scope>
    <source>
        <strain evidence="7">B1096_S55</strain>
    </source>
</reference>
<name>A0A9Q4FYM9_SALAG</name>
<sequence length="366" mass="41825">MLPLKHYTKFIKKPGSRLIKTAIAVFVTSFICLLLDLPAIFAVITAIVTIEPSTQDSIRKGMERFPASAIGAALAAISVYFFGQSATSYTLAAILTIFLCEKFKLRAGTLVATLTAVAMIPDLHDHLIYSFFSRLGTTSIGLIVSTSVNLLILPANYLDTIKKRNHLHVAEINRLLSRLLDTATSRNQTGMRHFDHSSYTLLKRHLEKTEQLLAFQRKELRFHRFKMKKFRTFIKERRTTDYLQRILLHLGNLHYLSPSVSSTLTYYEQTLLKRSQKEFHYLMTHIGKPIIPSFFETIDELNNHLKYEFIHTKPPTITEGDHHQLSEKIIIFYELLSIHDVLEDLYYHLSSDHSNGGNKGALITSS</sequence>
<accession>A0A9Q4FYM9</accession>
<dbReference type="Proteomes" id="UP001057753">
    <property type="component" value="Unassembled WGS sequence"/>
</dbReference>
<evidence type="ECO:0000313" key="7">
    <source>
        <dbReference type="EMBL" id="MCR6096302.1"/>
    </source>
</evidence>
<organism evidence="7 8">
    <name type="scientific">Salipaludibacillus agaradhaerens</name>
    <name type="common">Bacillus agaradhaerens</name>
    <dbReference type="NCBI Taxonomy" id="76935"/>
    <lineage>
        <taxon>Bacteria</taxon>
        <taxon>Bacillati</taxon>
        <taxon>Bacillota</taxon>
        <taxon>Bacilli</taxon>
        <taxon>Bacillales</taxon>
        <taxon>Bacillaceae</taxon>
    </lineage>
</organism>
<feature type="transmembrane region" description="Helical" evidence="6">
    <location>
        <begin position="65"/>
        <end position="83"/>
    </location>
</feature>
<feature type="transmembrane region" description="Helical" evidence="6">
    <location>
        <begin position="140"/>
        <end position="158"/>
    </location>
</feature>
<evidence type="ECO:0000256" key="6">
    <source>
        <dbReference type="SAM" id="Phobius"/>
    </source>
</evidence>
<comment type="subcellular location">
    <subcellularLocation>
        <location evidence="1">Cell membrane</location>
        <topology evidence="1">Multi-pass membrane protein</topology>
    </subcellularLocation>
</comment>
<dbReference type="EMBL" id="JABXYM010000001">
    <property type="protein sequence ID" value="MCR6096302.1"/>
    <property type="molecule type" value="Genomic_DNA"/>
</dbReference>
<feature type="transmembrane region" description="Helical" evidence="6">
    <location>
        <begin position="103"/>
        <end position="120"/>
    </location>
</feature>
<evidence type="ECO:0000256" key="4">
    <source>
        <dbReference type="ARBA" id="ARBA00022989"/>
    </source>
</evidence>
<evidence type="ECO:0000256" key="5">
    <source>
        <dbReference type="ARBA" id="ARBA00023136"/>
    </source>
</evidence>
<protein>
    <submittedName>
        <fullName evidence="7">Aromatic acid exporter family protein</fullName>
    </submittedName>
</protein>
<evidence type="ECO:0000256" key="3">
    <source>
        <dbReference type="ARBA" id="ARBA00022692"/>
    </source>
</evidence>
<evidence type="ECO:0000256" key="1">
    <source>
        <dbReference type="ARBA" id="ARBA00004651"/>
    </source>
</evidence>
<keyword evidence="5 6" id="KW-0472">Membrane</keyword>
<feature type="transmembrane region" description="Helical" evidence="6">
    <location>
        <begin position="21"/>
        <end position="50"/>
    </location>
</feature>
<dbReference type="InterPro" id="IPR010343">
    <property type="entry name" value="ArAE_1"/>
</dbReference>
<dbReference type="RefSeq" id="WP_257820938.1">
    <property type="nucleotide sequence ID" value="NZ_JABXYM010000001.1"/>
</dbReference>
<dbReference type="GO" id="GO:0005886">
    <property type="term" value="C:plasma membrane"/>
    <property type="evidence" value="ECO:0007669"/>
    <property type="project" value="UniProtKB-SubCell"/>
</dbReference>
<keyword evidence="8" id="KW-1185">Reference proteome</keyword>
<keyword evidence="4 6" id="KW-1133">Transmembrane helix</keyword>
<evidence type="ECO:0000313" key="8">
    <source>
        <dbReference type="Proteomes" id="UP001057753"/>
    </source>
</evidence>
<proteinExistence type="predicted"/>
<gene>
    <name evidence="7" type="ORF">HXA33_07040</name>
</gene>
<keyword evidence="3 6" id="KW-0812">Transmembrane</keyword>
<comment type="caution">
    <text evidence="7">The sequence shown here is derived from an EMBL/GenBank/DDBJ whole genome shotgun (WGS) entry which is preliminary data.</text>
</comment>
<dbReference type="Pfam" id="PF06081">
    <property type="entry name" value="ArAE_1"/>
    <property type="match status" value="1"/>
</dbReference>
<evidence type="ECO:0000256" key="2">
    <source>
        <dbReference type="ARBA" id="ARBA00022475"/>
    </source>
</evidence>
<keyword evidence="2" id="KW-1003">Cell membrane</keyword>
<dbReference type="AlphaFoldDB" id="A0A9Q4FYM9"/>